<dbReference type="RefSeq" id="WP_296951298.1">
    <property type="nucleotide sequence ID" value="NZ_LT599021.1"/>
</dbReference>
<reference evidence="1" key="1">
    <citation type="submission" date="2016-04" db="EMBL/GenBank/DDBJ databases">
        <authorList>
            <person name="Evans L.H."/>
            <person name="Alamgir A."/>
            <person name="Owens N."/>
            <person name="Weber N.D."/>
            <person name="Virtaneva K."/>
            <person name="Barbian K."/>
            <person name="Babar A."/>
            <person name="Rosenke K."/>
        </authorList>
    </citation>
    <scope>NUCLEOTIDE SEQUENCE</scope>
    <source>
        <strain evidence="1">86-2</strain>
    </source>
</reference>
<sequence length="88" mass="10228">MNEILKLKLFSLLSEASAVTNEEIETAYEKLVNKIQSLQSDEDYIKIFRMLNMTRIELISLKTHLQYGQGKKCVQKNVLAESYFIALR</sequence>
<accession>A0A212K5B1</accession>
<organism evidence="1">
    <name type="scientific">uncultured Dysgonomonas sp</name>
    <dbReference type="NCBI Taxonomy" id="206096"/>
    <lineage>
        <taxon>Bacteria</taxon>
        <taxon>Pseudomonadati</taxon>
        <taxon>Bacteroidota</taxon>
        <taxon>Bacteroidia</taxon>
        <taxon>Bacteroidales</taxon>
        <taxon>Dysgonomonadaceae</taxon>
        <taxon>Dysgonomonas</taxon>
        <taxon>environmental samples</taxon>
    </lineage>
</organism>
<dbReference type="AlphaFoldDB" id="A0A212K5B1"/>
<protein>
    <submittedName>
        <fullName evidence="1">Uncharacterized protein</fullName>
    </submittedName>
</protein>
<dbReference type="EMBL" id="FLUL01000001">
    <property type="protein sequence ID" value="SBW06685.1"/>
    <property type="molecule type" value="Genomic_DNA"/>
</dbReference>
<name>A0A212K5B1_9BACT</name>
<proteinExistence type="predicted"/>
<gene>
    <name evidence="1" type="ORF">KL86DYS2_13017</name>
</gene>
<evidence type="ECO:0000313" key="1">
    <source>
        <dbReference type="EMBL" id="SBW06685.1"/>
    </source>
</evidence>